<dbReference type="InterPro" id="IPR011010">
    <property type="entry name" value="DNA_brk_join_enz"/>
</dbReference>
<dbReference type="GO" id="GO:0015074">
    <property type="term" value="P:DNA integration"/>
    <property type="evidence" value="ECO:0007669"/>
    <property type="project" value="UniProtKB-KW"/>
</dbReference>
<accession>R4YQZ5</accession>
<dbReference type="Proteomes" id="UP000032749">
    <property type="component" value="Chromosome"/>
</dbReference>
<reference evidence="6 7" key="1">
    <citation type="journal article" date="2013" name="Nat. Commun.">
        <title>Genome sequence and functional genomic analysis of the oil-degrading bacterium Oleispira antarctica.</title>
        <authorList>
            <person name="Kube M."/>
            <person name="Chernikova T.N."/>
            <person name="Al-Ramahi Y."/>
            <person name="Beloqui A."/>
            <person name="Lopez-Cortez N."/>
            <person name="Guazzaroni M.E."/>
            <person name="Heipieper H.J."/>
            <person name="Klages S."/>
            <person name="Kotsyurbenko O.R."/>
            <person name="Langer I."/>
            <person name="Nechitaylo T.Y."/>
            <person name="Lunsdorf H."/>
            <person name="Fernandez M."/>
            <person name="Juarez S."/>
            <person name="Ciordia S."/>
            <person name="Singer A."/>
            <person name="Kagan O."/>
            <person name="Egorova O."/>
            <person name="Petit P.A."/>
            <person name="Stogios P."/>
            <person name="Kim Y."/>
            <person name="Tchigvintsev A."/>
            <person name="Flick R."/>
            <person name="Denaro R."/>
            <person name="Genovese M."/>
            <person name="Albar J.P."/>
            <person name="Reva O.N."/>
            <person name="Martinez-Gomariz M."/>
            <person name="Tran H."/>
            <person name="Ferrer M."/>
            <person name="Savchenko A."/>
            <person name="Yakunin A.F."/>
            <person name="Yakimov M.M."/>
            <person name="Golyshina O.V."/>
            <person name="Reinhardt R."/>
            <person name="Golyshin P.N."/>
        </authorList>
    </citation>
    <scope>NUCLEOTIDE SEQUENCE [LARGE SCALE GENOMIC DNA]</scope>
</reference>
<dbReference type="Gene3D" id="3.30.160.390">
    <property type="entry name" value="Integrase, DNA-binding domain"/>
    <property type="match status" value="1"/>
</dbReference>
<dbReference type="InterPro" id="IPR038488">
    <property type="entry name" value="Integrase_DNA-bd_sf"/>
</dbReference>
<dbReference type="PATRIC" id="fig|698738.3.peg.351"/>
<dbReference type="CDD" id="cd00801">
    <property type="entry name" value="INT_P4_C"/>
    <property type="match status" value="1"/>
</dbReference>
<dbReference type="InterPro" id="IPR050808">
    <property type="entry name" value="Phage_Integrase"/>
</dbReference>
<dbReference type="KEGG" id="oai:OLEAN_C03380"/>
<dbReference type="GO" id="GO:0003677">
    <property type="term" value="F:DNA binding"/>
    <property type="evidence" value="ECO:0007669"/>
    <property type="project" value="UniProtKB-KW"/>
</dbReference>
<dbReference type="STRING" id="698738.OLEAN_C03380"/>
<comment type="similarity">
    <text evidence="1">Belongs to the 'phage' integrase family.</text>
</comment>
<evidence type="ECO:0000313" key="7">
    <source>
        <dbReference type="Proteomes" id="UP000032749"/>
    </source>
</evidence>
<dbReference type="InterPro" id="IPR013762">
    <property type="entry name" value="Integrase-like_cat_sf"/>
</dbReference>
<keyword evidence="3" id="KW-0238">DNA-binding</keyword>
<evidence type="ECO:0000256" key="4">
    <source>
        <dbReference type="ARBA" id="ARBA00023172"/>
    </source>
</evidence>
<dbReference type="SUPFAM" id="SSF56349">
    <property type="entry name" value="DNA breaking-rejoining enzymes"/>
    <property type="match status" value="1"/>
</dbReference>
<protein>
    <submittedName>
        <fullName evidence="6">Phage integrase family protein</fullName>
    </submittedName>
</protein>
<dbReference type="PANTHER" id="PTHR30629:SF2">
    <property type="entry name" value="PROPHAGE INTEGRASE INTS-RELATED"/>
    <property type="match status" value="1"/>
</dbReference>
<dbReference type="EMBL" id="FO203512">
    <property type="protein sequence ID" value="CCK74514.1"/>
    <property type="molecule type" value="Genomic_DNA"/>
</dbReference>
<dbReference type="InterPro" id="IPR002104">
    <property type="entry name" value="Integrase_catalytic"/>
</dbReference>
<dbReference type="Pfam" id="PF13356">
    <property type="entry name" value="Arm-DNA-bind_3"/>
    <property type="match status" value="1"/>
</dbReference>
<evidence type="ECO:0000256" key="2">
    <source>
        <dbReference type="ARBA" id="ARBA00022908"/>
    </source>
</evidence>
<evidence type="ECO:0000256" key="1">
    <source>
        <dbReference type="ARBA" id="ARBA00008857"/>
    </source>
</evidence>
<dbReference type="Gene3D" id="1.10.150.130">
    <property type="match status" value="1"/>
</dbReference>
<dbReference type="AlphaFoldDB" id="R4YQZ5"/>
<feature type="domain" description="Tyr recombinase" evidence="5">
    <location>
        <begin position="163"/>
        <end position="353"/>
    </location>
</feature>
<dbReference type="PANTHER" id="PTHR30629">
    <property type="entry name" value="PROPHAGE INTEGRASE"/>
    <property type="match status" value="1"/>
</dbReference>
<dbReference type="HOGENOM" id="CLU_027562_0_0_6"/>
<evidence type="ECO:0000313" key="6">
    <source>
        <dbReference type="EMBL" id="CCK74514.1"/>
    </source>
</evidence>
<dbReference type="Pfam" id="PF00589">
    <property type="entry name" value="Phage_integrase"/>
    <property type="match status" value="1"/>
</dbReference>
<keyword evidence="7" id="KW-1185">Reference proteome</keyword>
<evidence type="ECO:0000256" key="3">
    <source>
        <dbReference type="ARBA" id="ARBA00023125"/>
    </source>
</evidence>
<keyword evidence="2" id="KW-0229">DNA integration</keyword>
<proteinExistence type="inferred from homology"/>
<name>R4YQZ5_OLEAN</name>
<dbReference type="InterPro" id="IPR025166">
    <property type="entry name" value="Integrase_DNA_bind_dom"/>
</dbReference>
<gene>
    <name evidence="6" type="ORF">OLEAN_C03380</name>
</gene>
<dbReference type="InterPro" id="IPR053876">
    <property type="entry name" value="Phage_int_M"/>
</dbReference>
<evidence type="ECO:0000259" key="5">
    <source>
        <dbReference type="PROSITE" id="PS51898"/>
    </source>
</evidence>
<organism evidence="6 7">
    <name type="scientific">Oleispira antarctica RB-8</name>
    <dbReference type="NCBI Taxonomy" id="698738"/>
    <lineage>
        <taxon>Bacteria</taxon>
        <taxon>Pseudomonadati</taxon>
        <taxon>Pseudomonadota</taxon>
        <taxon>Gammaproteobacteria</taxon>
        <taxon>Oceanospirillales</taxon>
        <taxon>Oceanospirillaceae</taxon>
        <taxon>Oleispira</taxon>
    </lineage>
</organism>
<dbReference type="PROSITE" id="PS51898">
    <property type="entry name" value="TYR_RECOMBINASE"/>
    <property type="match status" value="1"/>
</dbReference>
<dbReference type="Gene3D" id="1.10.443.10">
    <property type="entry name" value="Intergrase catalytic core"/>
    <property type="match status" value="1"/>
</dbReference>
<sequence>MKYRFLKKEKLLSIGTYPTVSLGDARKARESAKEQLLAGIDPNLAKQQNKLHQHASASNSFKVIAQEWYDKQINIWAPSTATKQLALLNNDIYPYLGQRPISEIETFELVGCLSRIVDRGAIETAHKARQVINQVCRFAKQTGRIKANPASDLAGTIPTQRSKHRAAITEPDDFGRLLVEIDGYQGTNIIRTALALAPLLFQRPGELCGMEWAELDLDKGLWTIPHEKKKERNQIEGDHIVPLCQQALYLLNDLKPLTGHGKQVFPNQRSHQQPIRTESLNKALRKLGYDTKTKQCAHGFRASARTMLDEQLQLRIEWIEHQLAHKVKDSLGNAYNRTKHLPARIDMMQRWADYMDNLKRQTLAGNVVTGTFGR</sequence>
<keyword evidence="4" id="KW-0233">DNA recombination</keyword>
<dbReference type="GO" id="GO:0006310">
    <property type="term" value="P:DNA recombination"/>
    <property type="evidence" value="ECO:0007669"/>
    <property type="project" value="UniProtKB-KW"/>
</dbReference>
<dbReference type="Pfam" id="PF22022">
    <property type="entry name" value="Phage_int_M"/>
    <property type="match status" value="1"/>
</dbReference>
<dbReference type="InterPro" id="IPR010998">
    <property type="entry name" value="Integrase_recombinase_N"/>
</dbReference>